<feature type="transmembrane region" description="Helical" evidence="2">
    <location>
        <begin position="90"/>
        <end position="110"/>
    </location>
</feature>
<evidence type="ECO:0000256" key="1">
    <source>
        <dbReference type="SAM" id="MobiDB-lite"/>
    </source>
</evidence>
<feature type="transmembrane region" description="Helical" evidence="2">
    <location>
        <begin position="116"/>
        <end position="141"/>
    </location>
</feature>
<sequence length="340" mass="37741">MPSKSYSNLNDLQNDREATPWYWRLIALAASWLILGGYLILPGLYEKNPELKFSQAVLLVLVVALMTAGYSFTALLCFAVRKEIFQAEAIFLPALTSSVIGLLTIAYNFLSSRRYLWNTAAIIGTSLSITSTLMYGVLLLITHRRIVKRKEESPRNQKLWSEPSFYNNFIANTYPSALSRGNSQNSGHSQGRGNVNGSLSNTADNPFWSEDDGINHQMALLLMKSDHGPPPDAASATFRIDLPEDHEQMERIANSQELVGTPPPPRLTPPRLTPPLGTATLDGEKRVRAGSTSRDSLTARWEGRGRANSRPESVGAPSVRGHSRAMSREERRKEIELGHH</sequence>
<feature type="compositionally biased region" description="Polar residues" evidence="1">
    <location>
        <begin position="180"/>
        <end position="204"/>
    </location>
</feature>
<comment type="caution">
    <text evidence="3">The sequence shown here is derived from an EMBL/GenBank/DDBJ whole genome shotgun (WGS) entry which is preliminary data.</text>
</comment>
<feature type="region of interest" description="Disordered" evidence="1">
    <location>
        <begin position="180"/>
        <end position="210"/>
    </location>
</feature>
<keyword evidence="4" id="KW-1185">Reference proteome</keyword>
<keyword evidence="2" id="KW-1133">Transmembrane helix</keyword>
<gene>
    <name evidence="3" type="ORF">GQ43DRAFT_285952</name>
</gene>
<feature type="compositionally biased region" description="Pro residues" evidence="1">
    <location>
        <begin position="261"/>
        <end position="273"/>
    </location>
</feature>
<evidence type="ECO:0000313" key="3">
    <source>
        <dbReference type="EMBL" id="KAF2195985.1"/>
    </source>
</evidence>
<evidence type="ECO:0000256" key="2">
    <source>
        <dbReference type="SAM" id="Phobius"/>
    </source>
</evidence>
<feature type="transmembrane region" description="Helical" evidence="2">
    <location>
        <begin position="21"/>
        <end position="41"/>
    </location>
</feature>
<feature type="region of interest" description="Disordered" evidence="1">
    <location>
        <begin position="255"/>
        <end position="340"/>
    </location>
</feature>
<name>A0A9P4JB26_9PLEO</name>
<organism evidence="3 4">
    <name type="scientific">Delitschia confertaspora ATCC 74209</name>
    <dbReference type="NCBI Taxonomy" id="1513339"/>
    <lineage>
        <taxon>Eukaryota</taxon>
        <taxon>Fungi</taxon>
        <taxon>Dikarya</taxon>
        <taxon>Ascomycota</taxon>
        <taxon>Pezizomycotina</taxon>
        <taxon>Dothideomycetes</taxon>
        <taxon>Pleosporomycetidae</taxon>
        <taxon>Pleosporales</taxon>
        <taxon>Delitschiaceae</taxon>
        <taxon>Delitschia</taxon>
    </lineage>
</organism>
<keyword evidence="2" id="KW-0812">Transmembrane</keyword>
<protein>
    <submittedName>
        <fullName evidence="3">Uncharacterized protein</fullName>
    </submittedName>
</protein>
<dbReference type="Proteomes" id="UP000799536">
    <property type="component" value="Unassembled WGS sequence"/>
</dbReference>
<proteinExistence type="predicted"/>
<dbReference type="OrthoDB" id="3254104at2759"/>
<dbReference type="EMBL" id="ML994540">
    <property type="protein sequence ID" value="KAF2195985.1"/>
    <property type="molecule type" value="Genomic_DNA"/>
</dbReference>
<dbReference type="AlphaFoldDB" id="A0A9P4JB26"/>
<evidence type="ECO:0000313" key="4">
    <source>
        <dbReference type="Proteomes" id="UP000799536"/>
    </source>
</evidence>
<accession>A0A9P4JB26</accession>
<feature type="compositionally biased region" description="Basic and acidic residues" evidence="1">
    <location>
        <begin position="326"/>
        <end position="340"/>
    </location>
</feature>
<reference evidence="3" key="1">
    <citation type="journal article" date="2020" name="Stud. Mycol.">
        <title>101 Dothideomycetes genomes: a test case for predicting lifestyles and emergence of pathogens.</title>
        <authorList>
            <person name="Haridas S."/>
            <person name="Albert R."/>
            <person name="Binder M."/>
            <person name="Bloem J."/>
            <person name="Labutti K."/>
            <person name="Salamov A."/>
            <person name="Andreopoulos B."/>
            <person name="Baker S."/>
            <person name="Barry K."/>
            <person name="Bills G."/>
            <person name="Bluhm B."/>
            <person name="Cannon C."/>
            <person name="Castanera R."/>
            <person name="Culley D."/>
            <person name="Daum C."/>
            <person name="Ezra D."/>
            <person name="Gonzalez J."/>
            <person name="Henrissat B."/>
            <person name="Kuo A."/>
            <person name="Liang C."/>
            <person name="Lipzen A."/>
            <person name="Lutzoni F."/>
            <person name="Magnuson J."/>
            <person name="Mondo S."/>
            <person name="Nolan M."/>
            <person name="Ohm R."/>
            <person name="Pangilinan J."/>
            <person name="Park H.-J."/>
            <person name="Ramirez L."/>
            <person name="Alfaro M."/>
            <person name="Sun H."/>
            <person name="Tritt A."/>
            <person name="Yoshinaga Y."/>
            <person name="Zwiers L.-H."/>
            <person name="Turgeon B."/>
            <person name="Goodwin S."/>
            <person name="Spatafora J."/>
            <person name="Crous P."/>
            <person name="Grigoriev I."/>
        </authorList>
    </citation>
    <scope>NUCLEOTIDE SEQUENCE</scope>
    <source>
        <strain evidence="3">ATCC 74209</strain>
    </source>
</reference>
<keyword evidence="2" id="KW-0472">Membrane</keyword>
<feature type="transmembrane region" description="Helical" evidence="2">
    <location>
        <begin position="53"/>
        <end position="78"/>
    </location>
</feature>